<evidence type="ECO:0000313" key="1">
    <source>
        <dbReference type="EMBL" id="AGF78800.1"/>
    </source>
</evidence>
<dbReference type="eggNOG" id="ENOG5032XZ9">
    <property type="taxonomic scope" value="Bacteria"/>
</dbReference>
<name>M1PGN0_DESSD</name>
<dbReference type="RefSeq" id="WP_015404488.1">
    <property type="nucleotide sequence ID" value="NC_020304.1"/>
</dbReference>
<dbReference type="AlphaFoldDB" id="M1PGN0"/>
<dbReference type="HOGENOM" id="CLU_1150895_0_0_7"/>
<sequence length="249" mass="28651">MSNLAVITLADASKRKGDIKRFVIEDNIGESIHLHIDNMRVDFTIKDFLEFTKFIRSSLKELNLFQKYQLEKLDPHFLFEMSDLIKDIQRVEIQTCRLGDLRALVRVKVPKISDVMLPRQIKCSPAYRFLEGESGCLTEYVQYNYPGVDNVTRLEKLRNSIKKNGYCHESGYIVLFGDQKLIRDGQHRAAILASLGGFDQEIPVMVFHFAGNRWRLKPYRQMTKAILKKVAVSGLQKVKGMLQILGNQG</sequence>
<dbReference type="STRING" id="1167006.UWK_02260"/>
<dbReference type="Proteomes" id="UP000011721">
    <property type="component" value="Chromosome"/>
</dbReference>
<organism evidence="1 2">
    <name type="scientific">Desulfocapsa sulfexigens (strain DSM 10523 / SB164P1)</name>
    <dbReference type="NCBI Taxonomy" id="1167006"/>
    <lineage>
        <taxon>Bacteria</taxon>
        <taxon>Pseudomonadati</taxon>
        <taxon>Thermodesulfobacteriota</taxon>
        <taxon>Desulfobulbia</taxon>
        <taxon>Desulfobulbales</taxon>
        <taxon>Desulfocapsaceae</taxon>
        <taxon>Desulfocapsa</taxon>
    </lineage>
</organism>
<dbReference type="KEGG" id="dsf:UWK_02260"/>
<keyword evidence="2" id="KW-1185">Reference proteome</keyword>
<proteinExistence type="predicted"/>
<dbReference type="EMBL" id="CP003985">
    <property type="protein sequence ID" value="AGF78800.1"/>
    <property type="molecule type" value="Genomic_DNA"/>
</dbReference>
<gene>
    <name evidence="1" type="ordered locus">UWK_02260</name>
</gene>
<accession>M1PGN0</accession>
<evidence type="ECO:0000313" key="2">
    <source>
        <dbReference type="Proteomes" id="UP000011721"/>
    </source>
</evidence>
<reference evidence="2" key="1">
    <citation type="journal article" date="2013" name="Stand. Genomic Sci.">
        <title>Complete genome sequence of Desulfocapsa sulfexigens, a marine deltaproteobacterium specialized in disproportionating inorganic sulfur compounds.</title>
        <authorList>
            <person name="Finster K.W."/>
            <person name="Kjeldsen K.U."/>
            <person name="Kube M."/>
            <person name="Reinhardt R."/>
            <person name="Mussmann M."/>
            <person name="Amann R."/>
            <person name="Schreiber L."/>
        </authorList>
    </citation>
    <scope>NUCLEOTIDE SEQUENCE [LARGE SCALE GENOMIC DNA]</scope>
    <source>
        <strain evidence="2">DSM 10523 / SB164P1</strain>
    </source>
</reference>
<dbReference type="OrthoDB" id="9797795at2"/>
<protein>
    <submittedName>
        <fullName evidence="1">Uncharacterized protein</fullName>
    </submittedName>
</protein>